<accession>A0A8S1B9Q8</accession>
<dbReference type="InterPro" id="IPR036728">
    <property type="entry name" value="PBP_GOBP_sf"/>
</dbReference>
<dbReference type="AlphaFoldDB" id="A0A8S1B9Q8"/>
<organism evidence="2 3">
    <name type="scientific">Arctia plantaginis</name>
    <name type="common">Wood tiger moth</name>
    <name type="synonym">Phalaena plantaginis</name>
    <dbReference type="NCBI Taxonomy" id="874455"/>
    <lineage>
        <taxon>Eukaryota</taxon>
        <taxon>Metazoa</taxon>
        <taxon>Ecdysozoa</taxon>
        <taxon>Arthropoda</taxon>
        <taxon>Hexapoda</taxon>
        <taxon>Insecta</taxon>
        <taxon>Pterygota</taxon>
        <taxon>Neoptera</taxon>
        <taxon>Endopterygota</taxon>
        <taxon>Lepidoptera</taxon>
        <taxon>Glossata</taxon>
        <taxon>Ditrysia</taxon>
        <taxon>Noctuoidea</taxon>
        <taxon>Erebidae</taxon>
        <taxon>Arctiinae</taxon>
        <taxon>Arctia</taxon>
    </lineage>
</organism>
<dbReference type="InterPro" id="IPR006170">
    <property type="entry name" value="PBP/GOBP"/>
</dbReference>
<reference evidence="2 3" key="1">
    <citation type="submission" date="2020-04" db="EMBL/GenBank/DDBJ databases">
        <authorList>
            <person name="Wallbank WR R."/>
            <person name="Pardo Diaz C."/>
            <person name="Kozak K."/>
            <person name="Martin S."/>
            <person name="Jiggins C."/>
            <person name="Moest M."/>
            <person name="Warren A I."/>
            <person name="Byers J.R.P. K."/>
            <person name="Montejo-Kovacevich G."/>
            <person name="Yen C E."/>
        </authorList>
    </citation>
    <scope>NUCLEOTIDE SEQUENCE [LARGE SCALE GENOMIC DNA]</scope>
</reference>
<keyword evidence="1" id="KW-0732">Signal</keyword>
<gene>
    <name evidence="2" type="ORF">APLA_LOCUS15305</name>
</gene>
<name>A0A8S1B9Q8_ARCPL</name>
<evidence type="ECO:0000256" key="1">
    <source>
        <dbReference type="SAM" id="SignalP"/>
    </source>
</evidence>
<dbReference type="Gene3D" id="1.10.238.20">
    <property type="entry name" value="Pheromone/general odorant binding protein domain"/>
    <property type="match status" value="2"/>
</dbReference>
<protein>
    <submittedName>
        <fullName evidence="2">Uncharacterized protein</fullName>
    </submittedName>
</protein>
<feature type="signal peptide" evidence="1">
    <location>
        <begin position="1"/>
        <end position="18"/>
    </location>
</feature>
<proteinExistence type="predicted"/>
<dbReference type="Proteomes" id="UP000494256">
    <property type="component" value="Unassembled WGS sequence"/>
</dbReference>
<evidence type="ECO:0000313" key="2">
    <source>
        <dbReference type="EMBL" id="CAB3255605.1"/>
    </source>
</evidence>
<dbReference type="OrthoDB" id="6261058at2759"/>
<dbReference type="Pfam" id="PF01395">
    <property type="entry name" value="PBP_GOBP"/>
    <property type="match status" value="2"/>
</dbReference>
<dbReference type="GO" id="GO:0005549">
    <property type="term" value="F:odorant binding"/>
    <property type="evidence" value="ECO:0007669"/>
    <property type="project" value="InterPro"/>
</dbReference>
<comment type="caution">
    <text evidence="2">The sequence shown here is derived from an EMBL/GenBank/DDBJ whole genome shotgun (WGS) entry which is preliminary data.</text>
</comment>
<dbReference type="EMBL" id="CADEBD010000443">
    <property type="protein sequence ID" value="CAB3255605.1"/>
    <property type="molecule type" value="Genomic_DNA"/>
</dbReference>
<evidence type="ECO:0000313" key="3">
    <source>
        <dbReference type="Proteomes" id="UP000494256"/>
    </source>
</evidence>
<feature type="chain" id="PRO_5035738504" evidence="1">
    <location>
        <begin position="19"/>
        <end position="299"/>
    </location>
</feature>
<dbReference type="PANTHER" id="PTHR21364:SF1">
    <property type="entry name" value="GENERAL ODORANT-BINDING PROTEIN LUSH"/>
    <property type="match status" value="1"/>
</dbReference>
<dbReference type="CDD" id="cd23992">
    <property type="entry name" value="PBP_GOBP"/>
    <property type="match status" value="2"/>
</dbReference>
<dbReference type="SUPFAM" id="SSF47565">
    <property type="entry name" value="Insect pheromone/odorant-binding proteins"/>
    <property type="match status" value="2"/>
</dbReference>
<dbReference type="PANTHER" id="PTHR21364">
    <property type="entry name" value="GENERAL ODORANT-BINDING PROTEIN 19A"/>
    <property type="match status" value="1"/>
</dbReference>
<sequence>MLLTVLVNFLIFVATSEAMTMKQIRNTGKMMRKSCQPKNNVEDEKIDPINDGVFIDEKEVKCYMACIMKMANTLKNGKFNAEAAIKQADLLLPDEIKEPAKAAITACKKINNDDQYEGRDMRLVPRYKRIMILLNDILFANSNQFDDHALYFLFSMCLTVQIVHSKTDEEMLTWLFRQALECNKDYPITQEEMQMLQKQKMPNSKNARCLIGCVFKRAKYMDDKGMFDEESAIAQAKKNHEGDATKIENSKKLMEICRKVNSEPVEDGEAGCDRAQLLFKCFNENARQLGFSMHPMKSK</sequence>
<dbReference type="SMART" id="SM00708">
    <property type="entry name" value="PhBP"/>
    <property type="match status" value="2"/>
</dbReference>